<sequence length="218" mass="21095">MSVHAHDARGRRVLLAAATLATLAAAAAGCTSSGTPTSTSAAGAPTTTAPAASPSSVEVTTQAPATSAAPAGTAVPACSAAQLTIQTGVNQAASGHSYLTLIFTDSGTSACSLQGYPGAELTLPGGGKLDAERVGGGSASPVTIEPGKSASTFLAWEHFPQNGSADVSAADCAGYGATTLLVTAPNQTTSTHLAPPDSGSPVCWGFEVNPVVAGTSGR</sequence>
<evidence type="ECO:0000313" key="4">
    <source>
        <dbReference type="EMBL" id="MBR7832583.1"/>
    </source>
</evidence>
<gene>
    <name evidence="4" type="ORF">KDL01_04895</name>
</gene>
<dbReference type="Pfam" id="PF14016">
    <property type="entry name" value="DUF4232"/>
    <property type="match status" value="1"/>
</dbReference>
<protein>
    <submittedName>
        <fullName evidence="4">DUF4232 domain-containing protein</fullName>
    </submittedName>
</protein>
<reference evidence="4" key="1">
    <citation type="submission" date="2021-04" db="EMBL/GenBank/DDBJ databases">
        <title>Genome based classification of Actinospica acidithermotolerans sp. nov., an actinobacterium isolated from an Indonesian hot spring.</title>
        <authorList>
            <person name="Kusuma A.B."/>
            <person name="Putra K.E."/>
            <person name="Nafisah S."/>
            <person name="Loh J."/>
            <person name="Nouioui I."/>
            <person name="Goodfellow M."/>
        </authorList>
    </citation>
    <scope>NUCLEOTIDE SEQUENCE</scope>
    <source>
        <strain evidence="4">CSCA 57</strain>
    </source>
</reference>
<keyword evidence="5" id="KW-1185">Reference proteome</keyword>
<organism evidence="4 5">
    <name type="scientific">Actinospica durhamensis</name>
    <dbReference type="NCBI Taxonomy" id="1508375"/>
    <lineage>
        <taxon>Bacteria</taxon>
        <taxon>Bacillati</taxon>
        <taxon>Actinomycetota</taxon>
        <taxon>Actinomycetes</taxon>
        <taxon>Catenulisporales</taxon>
        <taxon>Actinospicaceae</taxon>
        <taxon>Actinospica</taxon>
    </lineage>
</organism>
<dbReference type="EMBL" id="JAGSOG010000013">
    <property type="protein sequence ID" value="MBR7832583.1"/>
    <property type="molecule type" value="Genomic_DNA"/>
</dbReference>
<feature type="domain" description="DUF4232" evidence="3">
    <location>
        <begin position="78"/>
        <end position="198"/>
    </location>
</feature>
<keyword evidence="2" id="KW-0732">Signal</keyword>
<evidence type="ECO:0000256" key="1">
    <source>
        <dbReference type="SAM" id="MobiDB-lite"/>
    </source>
</evidence>
<name>A0A941EKK2_9ACTN</name>
<dbReference type="PROSITE" id="PS51318">
    <property type="entry name" value="TAT"/>
    <property type="match status" value="1"/>
</dbReference>
<feature type="signal peptide" evidence="2">
    <location>
        <begin position="1"/>
        <end position="27"/>
    </location>
</feature>
<dbReference type="RefSeq" id="WP_212527110.1">
    <property type="nucleotide sequence ID" value="NZ_JAGSOG010000013.1"/>
</dbReference>
<evidence type="ECO:0000256" key="2">
    <source>
        <dbReference type="SAM" id="SignalP"/>
    </source>
</evidence>
<dbReference type="InterPro" id="IPR006311">
    <property type="entry name" value="TAT_signal"/>
</dbReference>
<dbReference type="AlphaFoldDB" id="A0A941EKK2"/>
<evidence type="ECO:0000313" key="5">
    <source>
        <dbReference type="Proteomes" id="UP000675781"/>
    </source>
</evidence>
<accession>A0A941EKK2</accession>
<dbReference type="InterPro" id="IPR025326">
    <property type="entry name" value="DUF4232"/>
</dbReference>
<evidence type="ECO:0000259" key="3">
    <source>
        <dbReference type="Pfam" id="PF14016"/>
    </source>
</evidence>
<dbReference type="Proteomes" id="UP000675781">
    <property type="component" value="Unassembled WGS sequence"/>
</dbReference>
<proteinExistence type="predicted"/>
<feature type="region of interest" description="Disordered" evidence="1">
    <location>
        <begin position="30"/>
        <end position="64"/>
    </location>
</feature>
<comment type="caution">
    <text evidence="4">The sequence shown here is derived from an EMBL/GenBank/DDBJ whole genome shotgun (WGS) entry which is preliminary data.</text>
</comment>
<feature type="chain" id="PRO_5039435219" evidence="2">
    <location>
        <begin position="28"/>
        <end position="218"/>
    </location>
</feature>